<protein>
    <submittedName>
        <fullName evidence="1">Uncharacterized protein</fullName>
    </submittedName>
</protein>
<organism evidence="1 2">
    <name type="scientific">Paenibacillus woosongensis</name>
    <dbReference type="NCBI Taxonomy" id="307580"/>
    <lineage>
        <taxon>Bacteria</taxon>
        <taxon>Bacillati</taxon>
        <taxon>Bacillota</taxon>
        <taxon>Bacilli</taxon>
        <taxon>Bacillales</taxon>
        <taxon>Paenibacillaceae</taxon>
        <taxon>Paenibacillus</taxon>
    </lineage>
</organism>
<dbReference type="RefSeq" id="WP_283927626.1">
    <property type="nucleotide sequence ID" value="NZ_CP126084.1"/>
</dbReference>
<dbReference type="AlphaFoldDB" id="A0AA95I6D0"/>
<dbReference type="Gene3D" id="2.60.120.260">
    <property type="entry name" value="Galactose-binding domain-like"/>
    <property type="match status" value="1"/>
</dbReference>
<name>A0AA95I6D0_9BACL</name>
<reference evidence="1" key="1">
    <citation type="submission" date="2023-05" db="EMBL/GenBank/DDBJ databases">
        <title>Comparative genomics of Bacillaceae isolates and their secondary metabolite potential.</title>
        <authorList>
            <person name="Song L."/>
            <person name="Nielsen L.J."/>
            <person name="Mohite O."/>
            <person name="Xu X."/>
            <person name="Weber T."/>
            <person name="Kovacs A.T."/>
        </authorList>
    </citation>
    <scope>NUCLEOTIDE SEQUENCE</scope>
    <source>
        <strain evidence="1">B2_4</strain>
    </source>
</reference>
<dbReference type="EMBL" id="CP126084">
    <property type="protein sequence ID" value="WHX50565.1"/>
    <property type="molecule type" value="Genomic_DNA"/>
</dbReference>
<gene>
    <name evidence="1" type="ORF">QNH46_07935</name>
</gene>
<evidence type="ECO:0000313" key="2">
    <source>
        <dbReference type="Proteomes" id="UP001177943"/>
    </source>
</evidence>
<dbReference type="Proteomes" id="UP001177943">
    <property type="component" value="Chromosome"/>
</dbReference>
<dbReference type="KEGG" id="pwn:QNH46_07935"/>
<accession>A0AA95I6D0</accession>
<proteinExistence type="predicted"/>
<sequence>MANRYGGITGSKKISEDWNNINLAFDKVQADVDAKAATVNSHIANADIHVTKADKTKWDGHVANADIHVTAAQKAAWDAKADGSTSTELAAHIADQEVHVTQADHDKLGSIETGAQVNQNAFAKVNDIEAADPSSQFYIVGGIGITVTTNPNTGEITVTATGSAAPGAHGITHTEHGADPIPTATLTEGGLLSAAQLAEIITHGELLDEHAAAITDLEDRLDAAEVVPVTLQPGLQVVTAAKDARFKLGEIRGRTLINLLGNRGNCDSTNPSYYLGRATLSVDTAVKHSGSASLQVLSNTAAGSHYFRFMNTLENLIPVTPGEKVLLGAWVKPLINSGASVTLIFFDASFTSNIGGANSEPTFDTTRFSPVTVSATVPAGAAWLMVQVSITDSNGQLDFTGTGAEGLNLDSAYLYKISDAEYAALDGMTNDQIADKYPLVPSGIIGSENPYAIATSDNLLPPFYDGWVTRISYSGIKEPYSTSLPAATAQVLFADINVIPELEYTLSIDILRCRYVVIHDNNASVPTYLIKESRNPDDGAPYSVSFTATQTGVVRVHFYAYDVQAEIDGADRNTLDAYTIHVVRPMLSVGAAPKPFEPQRKSVLAFQTEIHANPVDGSDQDVLFEQDGEYRKLAKWKKVIVDGSLPWRLIHAAGTGYKNPIASISGLPKIKGTNQGCVTNYRGSILSPSTPNAEGGFYIDSSNIVLSIPNTDSGWGDTYSPTADEIKAYFNGWKMYQEGNRDTPYTSGKKQWFKINKINESSVDVLPTSSYAEWTPYQLLYRLALEAVESITLEGSLTLTEGNNMVEVGTGIVLRESVKPKQHANTNWIINNMGVGTSLSNKVSAIKAIYRDSRRDYKWVKEAVIGAWGIEQAYISNANYDQSAAYSVTYLKLDKSPIAPITGSLAANEKAQLSDLTAGVAEALQRVSVVEQKKAEKDAPGWIKPVLLNGWLDYSGVYPAAFFKDSSGIVHIRGLIKSGATVSDTIIFTLPPGYRPKTANMQIPQVTLDSSTSTESVGRIMIDTLGHVRVGKASTGFLTLHASFLAEQ</sequence>
<evidence type="ECO:0000313" key="1">
    <source>
        <dbReference type="EMBL" id="WHX50565.1"/>
    </source>
</evidence>